<sequence length="61" mass="6558">MDVGQTLVGRPRSAWTLDSNSDGGLSIDLNPQHYSPHLPSCRAIQLASPTTSLTPATPWEL</sequence>
<accession>A0A4Q9MHS3</accession>
<evidence type="ECO:0000256" key="1">
    <source>
        <dbReference type="SAM" id="MobiDB-lite"/>
    </source>
</evidence>
<name>A0A4Q9MHS3_9APHY</name>
<organism evidence="2">
    <name type="scientific">Dichomitus squalens</name>
    <dbReference type="NCBI Taxonomy" id="114155"/>
    <lineage>
        <taxon>Eukaryota</taxon>
        <taxon>Fungi</taxon>
        <taxon>Dikarya</taxon>
        <taxon>Basidiomycota</taxon>
        <taxon>Agaricomycotina</taxon>
        <taxon>Agaricomycetes</taxon>
        <taxon>Polyporales</taxon>
        <taxon>Polyporaceae</taxon>
        <taxon>Dichomitus</taxon>
    </lineage>
</organism>
<feature type="region of interest" description="Disordered" evidence="1">
    <location>
        <begin position="1"/>
        <end position="23"/>
    </location>
</feature>
<dbReference type="EMBL" id="ML143439">
    <property type="protein sequence ID" value="TBU26939.1"/>
    <property type="molecule type" value="Genomic_DNA"/>
</dbReference>
<gene>
    <name evidence="2" type="ORF">BD311DRAFT_761579</name>
</gene>
<proteinExistence type="predicted"/>
<dbReference type="AlphaFoldDB" id="A0A4Q9MHS3"/>
<evidence type="ECO:0000313" key="2">
    <source>
        <dbReference type="EMBL" id="TBU26939.1"/>
    </source>
</evidence>
<protein>
    <submittedName>
        <fullName evidence="2">Uncharacterized protein</fullName>
    </submittedName>
</protein>
<dbReference type="Proteomes" id="UP000292957">
    <property type="component" value="Unassembled WGS sequence"/>
</dbReference>
<reference evidence="2" key="1">
    <citation type="submission" date="2019-01" db="EMBL/GenBank/DDBJ databases">
        <title>Draft genome sequences of three monokaryotic isolates of the white-rot basidiomycete fungus Dichomitus squalens.</title>
        <authorList>
            <consortium name="DOE Joint Genome Institute"/>
            <person name="Lopez S.C."/>
            <person name="Andreopoulos B."/>
            <person name="Pangilinan J."/>
            <person name="Lipzen A."/>
            <person name="Riley R."/>
            <person name="Ahrendt S."/>
            <person name="Ng V."/>
            <person name="Barry K."/>
            <person name="Daum C."/>
            <person name="Grigoriev I.V."/>
            <person name="Hilden K.S."/>
            <person name="Makela M.R."/>
            <person name="de Vries R.P."/>
        </authorList>
    </citation>
    <scope>NUCLEOTIDE SEQUENCE [LARGE SCALE GENOMIC DNA]</scope>
    <source>
        <strain evidence="2">OM18370.1</strain>
    </source>
</reference>